<accession>A0A6F8YZ19</accession>
<evidence type="ECO:0000313" key="3">
    <source>
        <dbReference type="Proteomes" id="UP000503011"/>
    </source>
</evidence>
<protein>
    <submittedName>
        <fullName evidence="2">Uncharacterized protein</fullName>
    </submittedName>
</protein>
<evidence type="ECO:0000256" key="1">
    <source>
        <dbReference type="SAM" id="MobiDB-lite"/>
    </source>
</evidence>
<dbReference type="AlphaFoldDB" id="A0A6F8YZ19"/>
<proteinExistence type="predicted"/>
<evidence type="ECO:0000313" key="2">
    <source>
        <dbReference type="EMBL" id="BCB91316.1"/>
    </source>
</evidence>
<dbReference type="KEGG" id="psuu:Psuf_086290"/>
<reference evidence="2 3" key="1">
    <citation type="submission" date="2020-03" db="EMBL/GenBank/DDBJ databases">
        <title>Whole genome shotgun sequence of Phytohabitans suffuscus NBRC 105367.</title>
        <authorList>
            <person name="Komaki H."/>
            <person name="Tamura T."/>
        </authorList>
    </citation>
    <scope>NUCLEOTIDE SEQUENCE [LARGE SCALE GENOMIC DNA]</scope>
    <source>
        <strain evidence="2 3">NBRC 105367</strain>
    </source>
</reference>
<keyword evidence="3" id="KW-1185">Reference proteome</keyword>
<name>A0A6F8YZ19_9ACTN</name>
<gene>
    <name evidence="2" type="ORF">Psuf_086290</name>
</gene>
<reference evidence="2 3" key="2">
    <citation type="submission" date="2020-03" db="EMBL/GenBank/DDBJ databases">
        <authorList>
            <person name="Ichikawa N."/>
            <person name="Kimura A."/>
            <person name="Kitahashi Y."/>
            <person name="Uohara A."/>
        </authorList>
    </citation>
    <scope>NUCLEOTIDE SEQUENCE [LARGE SCALE GENOMIC DNA]</scope>
    <source>
        <strain evidence="2 3">NBRC 105367</strain>
    </source>
</reference>
<feature type="region of interest" description="Disordered" evidence="1">
    <location>
        <begin position="100"/>
        <end position="129"/>
    </location>
</feature>
<feature type="compositionally biased region" description="Basic and acidic residues" evidence="1">
    <location>
        <begin position="100"/>
        <end position="115"/>
    </location>
</feature>
<dbReference type="EMBL" id="AP022871">
    <property type="protein sequence ID" value="BCB91316.1"/>
    <property type="molecule type" value="Genomic_DNA"/>
</dbReference>
<dbReference type="Proteomes" id="UP000503011">
    <property type="component" value="Chromosome"/>
</dbReference>
<feature type="compositionally biased region" description="Polar residues" evidence="1">
    <location>
        <begin position="117"/>
        <end position="129"/>
    </location>
</feature>
<organism evidence="2 3">
    <name type="scientific">Phytohabitans suffuscus</name>
    <dbReference type="NCBI Taxonomy" id="624315"/>
    <lineage>
        <taxon>Bacteria</taxon>
        <taxon>Bacillati</taxon>
        <taxon>Actinomycetota</taxon>
        <taxon>Actinomycetes</taxon>
        <taxon>Micromonosporales</taxon>
        <taxon>Micromonosporaceae</taxon>
    </lineage>
</organism>
<dbReference type="RefSeq" id="WP_173164252.1">
    <property type="nucleotide sequence ID" value="NZ_AP022871.1"/>
</dbReference>
<sequence length="129" mass="13733">MAAGAREFRGELRNGAEDPILYLRLVVDVGPPPPDLLAAVGSVSADAVEAVPARHRVRFTVRSDVDLATRNPAWAGHVVFPGTPVLVIMLNGTRYRLTEHGDATAIDPPHDRDPGSRTPSPSGRLSSPP</sequence>